<dbReference type="PANTHER" id="PTHR48478:SF1">
    <property type="entry name" value="LECTIN-LIKE"/>
    <property type="match status" value="1"/>
</dbReference>
<feature type="non-terminal residue" evidence="2">
    <location>
        <position position="1"/>
    </location>
</feature>
<dbReference type="PANTHER" id="PTHR48478">
    <property type="entry name" value="LECTIN-LIKE"/>
    <property type="match status" value="1"/>
</dbReference>
<dbReference type="Pfam" id="PF14299">
    <property type="entry name" value="PP2"/>
    <property type="match status" value="1"/>
</dbReference>
<keyword evidence="3" id="KW-1185">Reference proteome</keyword>
<reference evidence="2 3" key="1">
    <citation type="journal article" date="2021" name="Hortic Res">
        <title>The domestication of Cucurbita argyrosperma as revealed by the genome of its wild relative.</title>
        <authorList>
            <person name="Barrera-Redondo J."/>
            <person name="Sanchez-de la Vega G."/>
            <person name="Aguirre-Liguori J.A."/>
            <person name="Castellanos-Morales G."/>
            <person name="Gutierrez-Guerrero Y.T."/>
            <person name="Aguirre-Dugua X."/>
            <person name="Aguirre-Planter E."/>
            <person name="Tenaillon M.I."/>
            <person name="Lira-Saade R."/>
            <person name="Eguiarte L.E."/>
        </authorList>
    </citation>
    <scope>NUCLEOTIDE SEQUENCE [LARGE SCALE GENOMIC DNA]</scope>
    <source>
        <strain evidence="2">JBR-2021</strain>
    </source>
</reference>
<feature type="region of interest" description="Disordered" evidence="1">
    <location>
        <begin position="1"/>
        <end position="36"/>
    </location>
</feature>
<sequence>MGSGWSAEEDGQGLQERPASASAATGSDGHDKGKAVSGSLGAEVKLEHGLEAILKDADLALDRSSLDKLRAQLHAGILLNKGTKASEIIRKYWLDKESNGNCFMLFPRALSITWVHESKYWRWKSLEELSNTIEIVELINVCWLEINGKIKTCELSPGVLYEAFFMVMITDPSYGWDVPVNIRLKKPDGSKKERLEYLEKRPRGQWFEIPIGNFVVDHKNGGEIEFDMYEYEGGMWKKGMLLKGVVIRTKLMV</sequence>
<evidence type="ECO:0000313" key="2">
    <source>
        <dbReference type="EMBL" id="KAG6583794.1"/>
    </source>
</evidence>
<organism evidence="2 3">
    <name type="scientific">Cucurbita argyrosperma subsp. sororia</name>
    <dbReference type="NCBI Taxonomy" id="37648"/>
    <lineage>
        <taxon>Eukaryota</taxon>
        <taxon>Viridiplantae</taxon>
        <taxon>Streptophyta</taxon>
        <taxon>Embryophyta</taxon>
        <taxon>Tracheophyta</taxon>
        <taxon>Spermatophyta</taxon>
        <taxon>Magnoliopsida</taxon>
        <taxon>eudicotyledons</taxon>
        <taxon>Gunneridae</taxon>
        <taxon>Pentapetalae</taxon>
        <taxon>rosids</taxon>
        <taxon>fabids</taxon>
        <taxon>Cucurbitales</taxon>
        <taxon>Cucurbitaceae</taxon>
        <taxon>Cucurbiteae</taxon>
        <taxon>Cucurbita</taxon>
    </lineage>
</organism>
<dbReference type="GO" id="GO:0030246">
    <property type="term" value="F:carbohydrate binding"/>
    <property type="evidence" value="ECO:0007669"/>
    <property type="project" value="InterPro"/>
</dbReference>
<comment type="caution">
    <text evidence="2">The sequence shown here is derived from an EMBL/GenBank/DDBJ whole genome shotgun (WGS) entry which is preliminary data.</text>
</comment>
<gene>
    <name evidence="2" type="ORF">SDJN03_19726</name>
</gene>
<proteinExistence type="predicted"/>
<protein>
    <submittedName>
        <fullName evidence="2">Uncharacterized protein</fullName>
    </submittedName>
</protein>
<dbReference type="InterPro" id="IPR025886">
    <property type="entry name" value="PP2-like"/>
</dbReference>
<evidence type="ECO:0000256" key="1">
    <source>
        <dbReference type="SAM" id="MobiDB-lite"/>
    </source>
</evidence>
<accession>A0AAV6MNI5</accession>
<dbReference type="Proteomes" id="UP000685013">
    <property type="component" value="Chromosome 13"/>
</dbReference>
<name>A0AAV6MNI5_9ROSI</name>
<dbReference type="InterPro" id="IPR052147">
    <property type="entry name" value="PP2-like/Lectin"/>
</dbReference>
<dbReference type="AlphaFoldDB" id="A0AAV6MNI5"/>
<evidence type="ECO:0000313" key="3">
    <source>
        <dbReference type="Proteomes" id="UP000685013"/>
    </source>
</evidence>
<dbReference type="EMBL" id="JAGKQH010000013">
    <property type="protein sequence ID" value="KAG6583794.1"/>
    <property type="molecule type" value="Genomic_DNA"/>
</dbReference>